<dbReference type="PANTHER" id="PTHR12469">
    <property type="entry name" value="PROTEIN EMI5 HOMOLOG, MITOCHONDRIAL"/>
    <property type="match status" value="1"/>
</dbReference>
<dbReference type="PANTHER" id="PTHR12469:SF2">
    <property type="entry name" value="SUCCINATE DEHYDROGENASE ASSEMBLY FACTOR 2, MITOCHONDRIAL"/>
    <property type="match status" value="1"/>
</dbReference>
<gene>
    <name evidence="3" type="ORF">CJ030_MR4G028432</name>
</gene>
<dbReference type="Gene3D" id="1.10.150.250">
    <property type="entry name" value="Flavinator of succinate dehydrogenase"/>
    <property type="match status" value="1"/>
</dbReference>
<reference evidence="3 4" key="1">
    <citation type="journal article" date="2019" name="Plant Biotechnol. J.">
        <title>The red bayberry genome and genetic basis of sex determination.</title>
        <authorList>
            <person name="Jia H.M."/>
            <person name="Jia H.J."/>
            <person name="Cai Q.L."/>
            <person name="Wang Y."/>
            <person name="Zhao H.B."/>
            <person name="Yang W.F."/>
            <person name="Wang G.Y."/>
            <person name="Li Y.H."/>
            <person name="Zhan D.L."/>
            <person name="Shen Y.T."/>
            <person name="Niu Q.F."/>
            <person name="Chang L."/>
            <person name="Qiu J."/>
            <person name="Zhao L."/>
            <person name="Xie H.B."/>
            <person name="Fu W.Y."/>
            <person name="Jin J."/>
            <person name="Li X.W."/>
            <person name="Jiao Y."/>
            <person name="Zhou C.C."/>
            <person name="Tu T."/>
            <person name="Chai C.Y."/>
            <person name="Gao J.L."/>
            <person name="Fan L.J."/>
            <person name="van de Weg E."/>
            <person name="Wang J.Y."/>
            <person name="Gao Z.S."/>
        </authorList>
    </citation>
    <scope>NUCLEOTIDE SEQUENCE [LARGE SCALE GENOMIC DNA]</scope>
    <source>
        <tissue evidence="3">Leaves</tissue>
    </source>
</reference>
<dbReference type="Pfam" id="PF03937">
    <property type="entry name" value="Sdh5"/>
    <property type="match status" value="1"/>
</dbReference>
<keyword evidence="4" id="KW-1185">Reference proteome</keyword>
<dbReference type="SUPFAM" id="SSF109910">
    <property type="entry name" value="YgfY-like"/>
    <property type="match status" value="1"/>
</dbReference>
<feature type="region of interest" description="Disordered" evidence="2">
    <location>
        <begin position="148"/>
        <end position="181"/>
    </location>
</feature>
<dbReference type="Proteomes" id="UP000516437">
    <property type="component" value="Chromosome 4"/>
</dbReference>
<sequence length="181" mass="20397">MGSLRRTLISLHQILNSNWSSVAATPSQALLTPRSLWISGFSSINKDDTRSLGIDLSNEESKRRLFNRLLYRSKQRGFLELDLVLGKWVEEHIHAMDENGIKALVHVLDQENPDLWRWLTGQEQSPEAVNINPVFIALHDKVMNSLSSHSAPETRATPGQPWVRGWDDIKNGQGSPIPGNQ</sequence>
<evidence type="ECO:0000256" key="2">
    <source>
        <dbReference type="SAM" id="MobiDB-lite"/>
    </source>
</evidence>
<comment type="caution">
    <text evidence="3">The sequence shown here is derived from an EMBL/GenBank/DDBJ whole genome shotgun (WGS) entry which is preliminary data.</text>
</comment>
<dbReference type="GO" id="GO:0006121">
    <property type="term" value="P:mitochondrial electron transport, succinate to ubiquinone"/>
    <property type="evidence" value="ECO:0007669"/>
    <property type="project" value="TreeGrafter"/>
</dbReference>
<dbReference type="AlphaFoldDB" id="A0A6A1VX87"/>
<keyword evidence="1" id="KW-0143">Chaperone</keyword>
<proteinExistence type="predicted"/>
<dbReference type="GO" id="GO:0006099">
    <property type="term" value="P:tricarboxylic acid cycle"/>
    <property type="evidence" value="ECO:0007669"/>
    <property type="project" value="TreeGrafter"/>
</dbReference>
<dbReference type="GO" id="GO:0005739">
    <property type="term" value="C:mitochondrion"/>
    <property type="evidence" value="ECO:0007669"/>
    <property type="project" value="TreeGrafter"/>
</dbReference>
<dbReference type="InterPro" id="IPR036714">
    <property type="entry name" value="SDH_sf"/>
</dbReference>
<organism evidence="3 4">
    <name type="scientific">Morella rubra</name>
    <name type="common">Chinese bayberry</name>
    <dbReference type="NCBI Taxonomy" id="262757"/>
    <lineage>
        <taxon>Eukaryota</taxon>
        <taxon>Viridiplantae</taxon>
        <taxon>Streptophyta</taxon>
        <taxon>Embryophyta</taxon>
        <taxon>Tracheophyta</taxon>
        <taxon>Spermatophyta</taxon>
        <taxon>Magnoliopsida</taxon>
        <taxon>eudicotyledons</taxon>
        <taxon>Gunneridae</taxon>
        <taxon>Pentapetalae</taxon>
        <taxon>rosids</taxon>
        <taxon>fabids</taxon>
        <taxon>Fagales</taxon>
        <taxon>Myricaceae</taxon>
        <taxon>Morella</taxon>
    </lineage>
</organism>
<dbReference type="FunFam" id="1.10.150.250:FF:000003">
    <property type="entry name" value="Succinate dehydrogenase assembly factor"/>
    <property type="match status" value="1"/>
</dbReference>
<feature type="compositionally biased region" description="Polar residues" evidence="2">
    <location>
        <begin position="172"/>
        <end position="181"/>
    </location>
</feature>
<dbReference type="EMBL" id="RXIC02000022">
    <property type="protein sequence ID" value="KAB1217551.1"/>
    <property type="molecule type" value="Genomic_DNA"/>
</dbReference>
<accession>A0A6A1VX87</accession>
<evidence type="ECO:0000313" key="4">
    <source>
        <dbReference type="Proteomes" id="UP000516437"/>
    </source>
</evidence>
<dbReference type="InterPro" id="IPR005631">
    <property type="entry name" value="SDH"/>
</dbReference>
<protein>
    <submittedName>
        <fullName evidence="3">Succinate dehydrogenase assembly factor 2, mitochondrial</fullName>
    </submittedName>
</protein>
<name>A0A6A1VX87_9ROSI</name>
<dbReference type="OrthoDB" id="284292at2759"/>
<dbReference type="GO" id="GO:0034553">
    <property type="term" value="P:mitochondrial respiratory chain complex II assembly"/>
    <property type="evidence" value="ECO:0007669"/>
    <property type="project" value="TreeGrafter"/>
</dbReference>
<evidence type="ECO:0000313" key="3">
    <source>
        <dbReference type="EMBL" id="KAB1217551.1"/>
    </source>
</evidence>
<evidence type="ECO:0000256" key="1">
    <source>
        <dbReference type="ARBA" id="ARBA00023186"/>
    </source>
</evidence>